<accession>A0A218ZFX8</accession>
<sequence>MAILAVSEQEEQAVVTSTLIWWRSTGTVLGVATSSLVLQNALLPNLGRLVSGPDREDSVRAIASLEPLYRDQVVDAYAASLRATFVMAALLSVILVLVLVPLRLSRLGQRKQEHHLDVSW</sequence>
<evidence type="ECO:0000256" key="5">
    <source>
        <dbReference type="SAM" id="Phobius"/>
    </source>
</evidence>
<dbReference type="GO" id="GO:0000329">
    <property type="term" value="C:fungal-type vacuole membrane"/>
    <property type="evidence" value="ECO:0007669"/>
    <property type="project" value="TreeGrafter"/>
</dbReference>
<reference evidence="6 7" key="1">
    <citation type="submission" date="2017-04" db="EMBL/GenBank/DDBJ databases">
        <title>Draft genome sequence of Marssonina coronaria NL1: causal agent of apple blotch.</title>
        <authorList>
            <person name="Cheng Q."/>
        </authorList>
    </citation>
    <scope>NUCLEOTIDE SEQUENCE [LARGE SCALE GENOMIC DNA]</scope>
    <source>
        <strain evidence="6 7">NL1</strain>
    </source>
</reference>
<evidence type="ECO:0000313" key="6">
    <source>
        <dbReference type="EMBL" id="OWP06463.1"/>
    </source>
</evidence>
<keyword evidence="2 5" id="KW-0812">Transmembrane</keyword>
<dbReference type="PANTHER" id="PTHR23501">
    <property type="entry name" value="MAJOR FACILITATOR SUPERFAMILY"/>
    <property type="match status" value="1"/>
</dbReference>
<dbReference type="GO" id="GO:0015174">
    <property type="term" value="F:basic amino acid transmembrane transporter activity"/>
    <property type="evidence" value="ECO:0007669"/>
    <property type="project" value="TreeGrafter"/>
</dbReference>
<keyword evidence="4 5" id="KW-0472">Membrane</keyword>
<dbReference type="Proteomes" id="UP000242519">
    <property type="component" value="Unassembled WGS sequence"/>
</dbReference>
<dbReference type="AlphaFoldDB" id="A0A218ZFX8"/>
<keyword evidence="7" id="KW-1185">Reference proteome</keyword>
<evidence type="ECO:0000256" key="4">
    <source>
        <dbReference type="ARBA" id="ARBA00023136"/>
    </source>
</evidence>
<comment type="caution">
    <text evidence="6">The sequence shown here is derived from an EMBL/GenBank/DDBJ whole genome shotgun (WGS) entry which is preliminary data.</text>
</comment>
<dbReference type="EMBL" id="MZNU01000046">
    <property type="protein sequence ID" value="OWP06463.1"/>
    <property type="molecule type" value="Genomic_DNA"/>
</dbReference>
<dbReference type="PANTHER" id="PTHR23501:SF67">
    <property type="entry name" value="MFS MULTIDRUG EFFLUX TRANSPORTER (EUROFUNG)"/>
    <property type="match status" value="1"/>
</dbReference>
<keyword evidence="3 5" id="KW-1133">Transmembrane helix</keyword>
<evidence type="ECO:0000256" key="2">
    <source>
        <dbReference type="ARBA" id="ARBA00022692"/>
    </source>
</evidence>
<feature type="transmembrane region" description="Helical" evidence="5">
    <location>
        <begin position="83"/>
        <end position="102"/>
    </location>
</feature>
<dbReference type="InParanoid" id="A0A218ZFX8"/>
<evidence type="ECO:0000313" key="7">
    <source>
        <dbReference type="Proteomes" id="UP000242519"/>
    </source>
</evidence>
<evidence type="ECO:0000256" key="1">
    <source>
        <dbReference type="ARBA" id="ARBA00004141"/>
    </source>
</evidence>
<comment type="subcellular location">
    <subcellularLocation>
        <location evidence="1">Membrane</location>
        <topology evidence="1">Multi-pass membrane protein</topology>
    </subcellularLocation>
</comment>
<protein>
    <submittedName>
        <fullName evidence="6">Uncharacterized protein</fullName>
    </submittedName>
</protein>
<name>A0A218ZFX8_9HELO</name>
<evidence type="ECO:0000256" key="3">
    <source>
        <dbReference type="ARBA" id="ARBA00022989"/>
    </source>
</evidence>
<organism evidence="6 7">
    <name type="scientific">Diplocarpon coronariae</name>
    <dbReference type="NCBI Taxonomy" id="2795749"/>
    <lineage>
        <taxon>Eukaryota</taxon>
        <taxon>Fungi</taxon>
        <taxon>Dikarya</taxon>
        <taxon>Ascomycota</taxon>
        <taxon>Pezizomycotina</taxon>
        <taxon>Leotiomycetes</taxon>
        <taxon>Helotiales</taxon>
        <taxon>Drepanopezizaceae</taxon>
        <taxon>Diplocarpon</taxon>
    </lineage>
</organism>
<gene>
    <name evidence="6" type="ORF">B2J93_9236</name>
</gene>
<proteinExistence type="predicted"/>
<dbReference type="OrthoDB" id="419537at2759"/>